<dbReference type="EMBL" id="DTBD01000073">
    <property type="protein sequence ID" value="HGQ65193.1"/>
    <property type="molecule type" value="Genomic_DNA"/>
</dbReference>
<evidence type="ECO:0000313" key="2">
    <source>
        <dbReference type="EMBL" id="HGQ36228.1"/>
    </source>
</evidence>
<sequence length="68" mass="7985">MFNSVGSWQIRLAVKQALEKGPIMRNPTVYELKEFIKTKMNIPAEALDKVLEFIYGLKQRKLEEFINK</sequence>
<dbReference type="InterPro" id="IPR006979">
    <property type="entry name" value="Nre_C"/>
</dbReference>
<proteinExistence type="predicted"/>
<reference evidence="3" key="1">
    <citation type="journal article" date="2020" name="mSystems">
        <title>Genome- and Community-Level Interaction Insights into Carbon Utilization and Element Cycling Functions of Hydrothermarchaeota in Hydrothermal Sediment.</title>
        <authorList>
            <person name="Zhou Z."/>
            <person name="Liu Y."/>
            <person name="Xu W."/>
            <person name="Pan J."/>
            <person name="Luo Z.H."/>
            <person name="Li M."/>
        </authorList>
    </citation>
    <scope>NUCLEOTIDE SEQUENCE [LARGE SCALE GENOMIC DNA]</scope>
    <source>
        <strain evidence="3">SpSt-637</strain>
        <strain evidence="2">SpSt-667</strain>
    </source>
</reference>
<comment type="caution">
    <text evidence="3">The sequence shown here is derived from an EMBL/GenBank/DDBJ whole genome shotgun (WGS) entry which is preliminary data.</text>
</comment>
<evidence type="ECO:0000313" key="3">
    <source>
        <dbReference type="EMBL" id="HGQ65193.1"/>
    </source>
</evidence>
<accession>A0A7C4JM95</accession>
<organism evidence="3">
    <name type="scientific">Ignisphaera aggregans</name>
    <dbReference type="NCBI Taxonomy" id="334771"/>
    <lineage>
        <taxon>Archaea</taxon>
        <taxon>Thermoproteota</taxon>
        <taxon>Thermoprotei</taxon>
        <taxon>Desulfurococcales</taxon>
        <taxon>Desulfurococcaceae</taxon>
        <taxon>Ignisphaera</taxon>
    </lineage>
</organism>
<feature type="domain" description="Archaeal Nre C-terminal" evidence="1">
    <location>
        <begin position="4"/>
        <end position="65"/>
    </location>
</feature>
<gene>
    <name evidence="3" type="ORF">ENU08_08125</name>
    <name evidence="2" type="ORF">ENU41_06085</name>
</gene>
<name>A0A7C4JM95_9CREN</name>
<dbReference type="AlphaFoldDB" id="A0A7C4JM95"/>
<dbReference type="Pfam" id="PF04895">
    <property type="entry name" value="Nre_C"/>
    <property type="match status" value="1"/>
</dbReference>
<dbReference type="EMBL" id="DTCK01000039">
    <property type="protein sequence ID" value="HGQ36228.1"/>
    <property type="molecule type" value="Genomic_DNA"/>
</dbReference>
<evidence type="ECO:0000259" key="1">
    <source>
        <dbReference type="Pfam" id="PF04895"/>
    </source>
</evidence>
<protein>
    <recommendedName>
        <fullName evidence="1">Archaeal Nre C-terminal domain-containing protein</fullName>
    </recommendedName>
</protein>